<dbReference type="Proteomes" id="UP001597497">
    <property type="component" value="Unassembled WGS sequence"/>
</dbReference>
<dbReference type="InterPro" id="IPR011047">
    <property type="entry name" value="Quinoprotein_ADH-like_sf"/>
</dbReference>
<feature type="domain" description="Pyrrolo-quinoline quinone repeat" evidence="1">
    <location>
        <begin position="252"/>
        <end position="385"/>
    </location>
</feature>
<dbReference type="InterPro" id="IPR029058">
    <property type="entry name" value="AB_hydrolase_fold"/>
</dbReference>
<dbReference type="Gene3D" id="2.130.10.10">
    <property type="entry name" value="YVTN repeat-like/Quinoprotein amine dehydrogenase"/>
    <property type="match status" value="1"/>
</dbReference>
<dbReference type="InterPro" id="IPR000801">
    <property type="entry name" value="Esterase-like"/>
</dbReference>
<dbReference type="InterPro" id="IPR018391">
    <property type="entry name" value="PQQ_b-propeller_rpt"/>
</dbReference>
<dbReference type="Gene3D" id="2.40.128.630">
    <property type="match status" value="1"/>
</dbReference>
<evidence type="ECO:0000313" key="2">
    <source>
        <dbReference type="EMBL" id="MFD2673158.1"/>
    </source>
</evidence>
<dbReference type="PANTHER" id="PTHR48098">
    <property type="entry name" value="ENTEROCHELIN ESTERASE-RELATED"/>
    <property type="match status" value="1"/>
</dbReference>
<dbReference type="Gene3D" id="2.40.10.480">
    <property type="match status" value="1"/>
</dbReference>
<reference evidence="3" key="1">
    <citation type="journal article" date="2019" name="Int. J. Syst. Evol. Microbiol.">
        <title>The Global Catalogue of Microorganisms (GCM) 10K type strain sequencing project: providing services to taxonomists for standard genome sequencing and annotation.</title>
        <authorList>
            <consortium name="The Broad Institute Genomics Platform"/>
            <consortium name="The Broad Institute Genome Sequencing Center for Infectious Disease"/>
            <person name="Wu L."/>
            <person name="Ma J."/>
        </authorList>
    </citation>
    <scope>NUCLEOTIDE SEQUENCE [LARGE SCALE GENOMIC DNA]</scope>
    <source>
        <strain evidence="3">KCTC 33676</strain>
    </source>
</reference>
<dbReference type="InterPro" id="IPR015943">
    <property type="entry name" value="WD40/YVTN_repeat-like_dom_sf"/>
</dbReference>
<evidence type="ECO:0000259" key="1">
    <source>
        <dbReference type="Pfam" id="PF13360"/>
    </source>
</evidence>
<keyword evidence="3" id="KW-1185">Reference proteome</keyword>
<accession>A0ABW5RDM8</accession>
<protein>
    <submittedName>
        <fullName evidence="2">PQQ-binding-like beta-propeller repeat protein</fullName>
    </submittedName>
</protein>
<dbReference type="Pfam" id="PF00756">
    <property type="entry name" value="Esterase"/>
    <property type="match status" value="1"/>
</dbReference>
<feature type="domain" description="Pyrrolo-quinoline quinone repeat" evidence="1">
    <location>
        <begin position="52"/>
        <end position="224"/>
    </location>
</feature>
<organism evidence="2 3">
    <name type="scientific">Marinicrinis sediminis</name>
    <dbReference type="NCBI Taxonomy" id="1652465"/>
    <lineage>
        <taxon>Bacteria</taxon>
        <taxon>Bacillati</taxon>
        <taxon>Bacillota</taxon>
        <taxon>Bacilli</taxon>
        <taxon>Bacillales</taxon>
        <taxon>Paenibacillaceae</taxon>
    </lineage>
</organism>
<dbReference type="EMBL" id="JBHUMM010000043">
    <property type="protein sequence ID" value="MFD2673158.1"/>
    <property type="molecule type" value="Genomic_DNA"/>
</dbReference>
<dbReference type="SUPFAM" id="SSF53474">
    <property type="entry name" value="alpha/beta-Hydrolases"/>
    <property type="match status" value="1"/>
</dbReference>
<gene>
    <name evidence="2" type="ORF">ACFSUC_16420</name>
</gene>
<dbReference type="Gene3D" id="3.40.50.1820">
    <property type="entry name" value="alpha/beta hydrolase"/>
    <property type="match status" value="1"/>
</dbReference>
<sequence length="654" mass="72885">MRKVVVCWLIISSITLSGCWNQLKPDVKPPNGKSDAKASDTGTVVVPRPVEQWQFATGGAITSHPVVYDERVIFGSDDGTLYALSVHNGTEEWRYETDKPIRTKPLIVEDDVYVVGHDGILHVLHAKTGQLQWTFDTGEAQSEMDQWDYYDSSPLLAGDKIVFGHANRMVYAVHRENQNLVWSNRLEAPVKSTGVADQAHVYIGDWDGRVYALHVADGEISWTYKTQGNGRHKAIQANLTEHEGTLYVPARDFLIYALDAQTGTEKWKVTTPAWPASATILDGQLFSGNSNGFSMEALDIESGKEIWETSLSSNVLSAPLSHEGVLYVGTGYAYEGAPIPNHLYAMDSESGAELWKMPSNKIQSTPAIYGQLLLVGDMEGLFTGIRLPIEEPQSVVETATIYSEALGRNMQVEVYLPPEYDTEMQYPVLYMLYGYGGRKDSWFTNLGLDTAADELILSGEIEPMIIVSPDFANSFGVNADVKKGVLRGHSSGADEGLFEDYLLTEMIPYMDKTYATEANKEGRYIGGASMGGFAAMHLAFRHPELFSRVGGHSTSLWYKDSGDLASQKNWLFPTEEEWEARDPLHLAETADIADLQLFIDVGKGDLYASRNEELVRRLKAREIQVEWHLNPGGHSMTYWGDHVRDYLKFYGNRS</sequence>
<dbReference type="Pfam" id="PF13360">
    <property type="entry name" value="PQQ_2"/>
    <property type="match status" value="2"/>
</dbReference>
<dbReference type="SUPFAM" id="SSF50998">
    <property type="entry name" value="Quinoprotein alcohol dehydrogenase-like"/>
    <property type="match status" value="2"/>
</dbReference>
<evidence type="ECO:0000313" key="3">
    <source>
        <dbReference type="Proteomes" id="UP001597497"/>
    </source>
</evidence>
<comment type="caution">
    <text evidence="2">The sequence shown here is derived from an EMBL/GenBank/DDBJ whole genome shotgun (WGS) entry which is preliminary data.</text>
</comment>
<dbReference type="RefSeq" id="WP_379930715.1">
    <property type="nucleotide sequence ID" value="NZ_JBHUMM010000043.1"/>
</dbReference>
<proteinExistence type="predicted"/>
<dbReference type="InterPro" id="IPR050583">
    <property type="entry name" value="Mycobacterial_A85_antigen"/>
</dbReference>
<dbReference type="SMART" id="SM00564">
    <property type="entry name" value="PQQ"/>
    <property type="match status" value="7"/>
</dbReference>
<dbReference type="PROSITE" id="PS51257">
    <property type="entry name" value="PROKAR_LIPOPROTEIN"/>
    <property type="match status" value="1"/>
</dbReference>
<dbReference type="InterPro" id="IPR002372">
    <property type="entry name" value="PQQ_rpt_dom"/>
</dbReference>
<name>A0ABW5RDM8_9BACL</name>